<sequence length="750" mass="81702">MTEHRFVAARGRNLQRSLAALGLVRVLAEQRDPDLRSRVDGDDLVIDTTVDDIARWLVDEYRPRPVLSPWNGGSGFGEKDRNQRAILDDLINFSDRDRVSVLRAAVGVVDRLLEHGRAEGWDKRDLIREIGNRCPDEMLPWLRSAVVVLGNDDLAFPPLLGSGGNDGRLEFSSNYHQRLLDVLPTDAKAERSSLGWAQDALAGTSREKLVKASVGQFDPGTAGTPNSSAYGAAPAVVNPWLFVLMVEGATLFEAGPARRISAQSSVDKGAAMTFMTRGSSAGFDSGSDDEDIRGEVWLPWWNHWLRWPAIQRIFVEGRATWRGKTATRSGDMYLAVGTQGVSAVVSEFDRFIIAKRNGLAFSAIRADTVDVTDDQLLRVVALVEDWPQRLGGRTTGLPGTVTEERRRFDSARVDLARKRSRAERLSHLRSLLRSLTRLEVAVGRSRTVKESVWPRATKRGSGQEMLTILRDATLLDTLVETPEFRLALGLASLRLKWSDGRWVGTRDLLLPIMAGGTSRPAWRERSEIAGYGIRPLAAVMTDLLARVAIDAGAIDDVMSAGGDSISGIAMPSSIPVPLAHLHQFAAGGLDDEEVAEWFDALLVFDWSGERIELDSPGLDTVIPEPALGLLGLLRNGIAASASGANGHDKSDEPTKGLTAEVLGALVGGNVDRAVLLARQRIHEAGRVAVSTVPSRSDYQKISTALLPRSPHHAIAPQFTFSPKIIDDESPQSDLADDHQSESEATHGQQA</sequence>
<dbReference type="InterPro" id="IPR026483">
    <property type="entry name" value="Cas_Csx17"/>
</dbReference>
<dbReference type="STRING" id="1112204.GPOL_c35550"/>
<dbReference type="eggNOG" id="ENOG502Z9AI">
    <property type="taxonomic scope" value="Bacteria"/>
</dbReference>
<proteinExistence type="predicted"/>
<dbReference type="GeneID" id="90160574"/>
<dbReference type="Proteomes" id="UP000009154">
    <property type="component" value="Chromosome"/>
</dbReference>
<accession>H6N104</accession>
<gene>
    <name evidence="2" type="ordered locus">GPOL_c35550</name>
</gene>
<evidence type="ECO:0000313" key="2">
    <source>
        <dbReference type="EMBL" id="AFA74567.1"/>
    </source>
</evidence>
<dbReference type="KEGG" id="gpo:GPOL_c35550"/>
<feature type="region of interest" description="Disordered" evidence="1">
    <location>
        <begin position="719"/>
        <end position="750"/>
    </location>
</feature>
<dbReference type="NCBIfam" id="TIGR04113">
    <property type="entry name" value="cas_csx17"/>
    <property type="match status" value="1"/>
</dbReference>
<dbReference type="RefSeq" id="WP_014360950.1">
    <property type="nucleotide sequence ID" value="NC_016906.1"/>
</dbReference>
<name>H6N104_GORPV</name>
<protein>
    <recommendedName>
        <fullName evidence="4">Type I-U CRISPR-associated protein Csx17</fullName>
    </recommendedName>
</protein>
<dbReference type="AlphaFoldDB" id="H6N104"/>
<dbReference type="HOGENOM" id="CLU_022114_0_0_11"/>
<dbReference type="EMBL" id="CP003119">
    <property type="protein sequence ID" value="AFA74567.1"/>
    <property type="molecule type" value="Genomic_DNA"/>
</dbReference>
<organism evidence="2 3">
    <name type="scientific">Gordonia polyisoprenivorans (strain DSM 44266 / VH2)</name>
    <dbReference type="NCBI Taxonomy" id="1112204"/>
    <lineage>
        <taxon>Bacteria</taxon>
        <taxon>Bacillati</taxon>
        <taxon>Actinomycetota</taxon>
        <taxon>Actinomycetes</taxon>
        <taxon>Mycobacteriales</taxon>
        <taxon>Gordoniaceae</taxon>
        <taxon>Gordonia</taxon>
    </lineage>
</organism>
<evidence type="ECO:0008006" key="4">
    <source>
        <dbReference type="Google" id="ProtNLM"/>
    </source>
</evidence>
<feature type="compositionally biased region" description="Basic and acidic residues" evidence="1">
    <location>
        <begin position="735"/>
        <end position="744"/>
    </location>
</feature>
<reference evidence="2 3" key="1">
    <citation type="journal article" date="2012" name="Appl. Environ. Microbiol.">
        <title>Involvement of two latex-clearing proteins during rubber degradation and insights into the subsequent degradation pathway revealed by the genome sequence of Gordonia polyisoprenivorans strain VH2.</title>
        <authorList>
            <person name="Hiessl S."/>
            <person name="Schuldes J."/>
            <person name="Thurmer A."/>
            <person name="Halbsguth T."/>
            <person name="Broker D."/>
            <person name="Angelov A."/>
            <person name="Liebl W."/>
            <person name="Daniel R."/>
            <person name="Steinbuchel A."/>
        </authorList>
    </citation>
    <scope>NUCLEOTIDE SEQUENCE [LARGE SCALE GENOMIC DNA]</scope>
    <source>
        <strain evidence="3">DSM 44266 / VH2</strain>
    </source>
</reference>
<evidence type="ECO:0000313" key="3">
    <source>
        <dbReference type="Proteomes" id="UP000009154"/>
    </source>
</evidence>
<evidence type="ECO:0000256" key="1">
    <source>
        <dbReference type="SAM" id="MobiDB-lite"/>
    </source>
</evidence>
<keyword evidence="3" id="KW-1185">Reference proteome</keyword>